<keyword evidence="1" id="KW-0732">Signal</keyword>
<evidence type="ECO:0000256" key="1">
    <source>
        <dbReference type="SAM" id="SignalP"/>
    </source>
</evidence>
<evidence type="ECO:0008006" key="4">
    <source>
        <dbReference type="Google" id="ProtNLM"/>
    </source>
</evidence>
<evidence type="ECO:0000313" key="3">
    <source>
        <dbReference type="Proteomes" id="UP000250123"/>
    </source>
</evidence>
<proteinExistence type="predicted"/>
<gene>
    <name evidence="2" type="ORF">SHEWBE_3769</name>
</gene>
<feature type="chain" id="PRO_5016452807" description="Outer membrane protein beta-barrel domain-containing protein" evidence="1">
    <location>
        <begin position="24"/>
        <end position="134"/>
    </location>
</feature>
<dbReference type="AlphaFoldDB" id="A0A330M6L4"/>
<protein>
    <recommendedName>
        <fullName evidence="4">Outer membrane protein beta-barrel domain-containing protein</fullName>
    </recommendedName>
</protein>
<evidence type="ECO:0000313" key="2">
    <source>
        <dbReference type="EMBL" id="SQH77732.1"/>
    </source>
</evidence>
<accession>A0A330M6L4</accession>
<feature type="signal peptide" evidence="1">
    <location>
        <begin position="1"/>
        <end position="23"/>
    </location>
</feature>
<dbReference type="Proteomes" id="UP000250123">
    <property type="component" value="Chromosome SHEWBE"/>
</dbReference>
<dbReference type="KEGG" id="sbk:SHEWBE_3769"/>
<dbReference type="RefSeq" id="WP_112353512.1">
    <property type="nucleotide sequence ID" value="NZ_LS483452.1"/>
</dbReference>
<sequence>MKSIRYIFSLLALVIITSSTAVAAPQVGVMLGSDSGINAKFGDIKIGVGLDNFSITLDKMINFNNTPYFYYGFGGKIDDINSSHHDVKLGARAIFGAQTSVEKFTFFVEAQPILYIIDDVKVELEAIAGVRYQF</sequence>
<dbReference type="OrthoDB" id="6385852at2"/>
<name>A0A330M6L4_9GAMM</name>
<organism evidence="2 3">
    <name type="scientific">Shewanella benthica</name>
    <dbReference type="NCBI Taxonomy" id="43661"/>
    <lineage>
        <taxon>Bacteria</taxon>
        <taxon>Pseudomonadati</taxon>
        <taxon>Pseudomonadota</taxon>
        <taxon>Gammaproteobacteria</taxon>
        <taxon>Alteromonadales</taxon>
        <taxon>Shewanellaceae</taxon>
        <taxon>Shewanella</taxon>
    </lineage>
</organism>
<dbReference type="EMBL" id="LS483452">
    <property type="protein sequence ID" value="SQH77732.1"/>
    <property type="molecule type" value="Genomic_DNA"/>
</dbReference>
<reference evidence="3" key="1">
    <citation type="submission" date="2018-06" db="EMBL/GenBank/DDBJ databases">
        <authorList>
            <person name="Cea G.-C."/>
            <person name="William W."/>
        </authorList>
    </citation>
    <scope>NUCLEOTIDE SEQUENCE [LARGE SCALE GENOMIC DNA]</scope>
    <source>
        <strain evidence="3">DB21MT-2</strain>
    </source>
</reference>